<name>A0A370DM37_9GAMM</name>
<keyword evidence="2" id="KW-1185">Reference proteome</keyword>
<comment type="caution">
    <text evidence="1">The sequence shown here is derived from an EMBL/GenBank/DDBJ whole genome shotgun (WGS) entry which is preliminary data.</text>
</comment>
<evidence type="ECO:0008006" key="3">
    <source>
        <dbReference type="Google" id="ProtNLM"/>
    </source>
</evidence>
<evidence type="ECO:0000313" key="2">
    <source>
        <dbReference type="Proteomes" id="UP000254266"/>
    </source>
</evidence>
<accession>A0A370DM37</accession>
<gene>
    <name evidence="1" type="ORF">DIZ80_00390</name>
</gene>
<evidence type="ECO:0000313" key="1">
    <source>
        <dbReference type="EMBL" id="RDH85969.1"/>
    </source>
</evidence>
<dbReference type="Gene3D" id="3.40.50.300">
    <property type="entry name" value="P-loop containing nucleotide triphosphate hydrolases"/>
    <property type="match status" value="2"/>
</dbReference>
<protein>
    <recommendedName>
        <fullName evidence="3">Helicase HerA central domain-containing protein</fullName>
    </recommendedName>
</protein>
<dbReference type="Proteomes" id="UP000254266">
    <property type="component" value="Unassembled WGS sequence"/>
</dbReference>
<dbReference type="InterPro" id="IPR027417">
    <property type="entry name" value="P-loop_NTPase"/>
</dbReference>
<sequence length="1833" mass="204452">MSNIVTHLANYIKNELSSAINSSPEDSLRVIFSAPPKDKITEIFSFLTGENNCLVLETAQGNRDVPVYLVDPDAQDPYESSMAARCTPNYLVTIRNYNYPVWLALQEVGASTNASLSTAVKPLGISSEISHFDLWLESSVIKYLIEQYKISLNYNDVEDSFNEAMNHALYEAWCVDERFKDKRTAWRLLEKLLGVSIQQYAVHEIISATLGLPNCTKLELGSKNHLKIIGRISDLFKSSGLRSGFEELEKNANDDLLPHVREMREHIEKQGVIEAHDFTKNPLQVYSPINIEAKEIPEWWFKLDIEAWTQLLDSGSEIKPINDILTVKLYNPLVAVPKGLIPIVVDCVELEISNKDEIESIEIIIECSDGNKALTEIHRETIKPNSEFIFSHDNIPDHDRFVRYKISADGHLPVIIKVVVLDFYGPGIIALSAGSNKASPFKVNKKARDSNNKKINRYECDLHLPGMGGHLLDLYVSKKSRLEKIIYGYEVDAEHTEAIECTITEINSNHYSCLIETDEECHYELNAYSPGLAEEIPYRIYITADESKQTGATSEFDRLVVIHRSSASGTHSSPRVDPLTCRVMELEAWALESGNSYRPLVMGPDYLKNWSKPNWEDSPKFSGLAMLVDPRPTTDEFNAPTDFLLARAKVFAYLGTPQEEATPTASTLKLYENMRDEEFVVLVQDLLNTYLSWLKSDYDNAAWCDVISVHASQANSKALESFPYAILLSPYHPIKLAWQCCAQEVLQVALDNHARCPAASVMSPASFPDCLVLPCRTATGNITRKSFAAMASSSDYWGVMLSVDSSDAHDAIGGDSIFGDELGISVDGLASGFSAQQVVRSLDEVSRLVSAKSTLRIGVSSDTGGTGSCNEGLDTWCSANLGAEEDVWQDAGLKSVIVNDKRDASLHPEQAVLASLTSRTDAAVRWFTGAGVKDDQQNDLSIIAHLSTMSKDFAVQGIRSAVDASALTRWRIRKQLPNQNAAFIAESRIGEIPSNVEHDSITGKLLSCVDEVERQCKEDFDSYVFAPDMAKLADVVGGSRYTALSSTDVDAACFFGSTEKAYLWDYELPSYARRAGENSGYYLLAKESPGMLQAVRSALILLGENSELTDERISEILEEISRRGMPTLKRLTAGGSMSLGEIGMLTALRIFQSDFERGATATGLLPVKDDDTLNLIISADPFQKHFDDLRTAIGFKYGERPDLLVLSMQFVSGEPIQMRITPVEVKARGGTMSPNEREAALCQASHFSEFLHDIQTKAKEFDLWGIAWRNLLATMLDYGFRVYGQLEQFMNQKEWAQQHSSILKSIANNELDIDIDTRGRLIVIDSSENESLQDIDKDGFNETMHLTHAEAFSVLARCDSAFSKSINSKMGNWQLLPELDSKDTLDIKPKTEPKTNPEISPDVETKVETTVLPEVETGEPTEKEILVDDSVAKVEAEVEKAKETDKDEIITSDPSPEGIKFSVGETVNKFTNEELFFFPGNTALNQLNVGIVGDLGTGKTQLIQALVQQMGAKPDMNRGKRPNILIFDYKRDYSKDDFVKATGAKVVSPFDIPLNLFDIRDSSQKGRAWLERTKFFIDVLDKIYPGIGPVQRSRIKAAVKESYEITNANGKIAPTINDVFDCYKEAIKSPDTPYNIMDDLVDGGYFVSDSKDVIPFSEFLTGVVVIDLSEIGQDDRTKNMLVVIFLNLFYEHMLRIEKKPFIGEDPKLRFVDTMLLVDEADNIMQYEFDVLKKILLQGREFGVGVLLASQYLSHFKTSHENYLEPLLTWFVHKVPNVTIKELEGIGLTAVNSDVVDSIKSLECHECLYKTLGVDGQVIRANPFFEVIKKDNTK</sequence>
<dbReference type="EMBL" id="QFXC01000002">
    <property type="protein sequence ID" value="RDH85969.1"/>
    <property type="molecule type" value="Genomic_DNA"/>
</dbReference>
<dbReference type="InterPro" id="IPR051162">
    <property type="entry name" value="T4SS_component"/>
</dbReference>
<dbReference type="PANTHER" id="PTHR30121">
    <property type="entry name" value="UNCHARACTERIZED PROTEIN YJGR-RELATED"/>
    <property type="match status" value="1"/>
</dbReference>
<proteinExistence type="predicted"/>
<dbReference type="SUPFAM" id="SSF52540">
    <property type="entry name" value="P-loop containing nucleoside triphosphate hydrolases"/>
    <property type="match status" value="1"/>
</dbReference>
<dbReference type="PANTHER" id="PTHR30121:SF11">
    <property type="entry name" value="AAA+ ATPASE DOMAIN-CONTAINING PROTEIN"/>
    <property type="match status" value="1"/>
</dbReference>
<reference evidence="1 2" key="1">
    <citation type="journal article" date="2018" name="ISME J.">
        <title>Endosymbiont genomes yield clues of tubeworm success.</title>
        <authorList>
            <person name="Li Y."/>
            <person name="Liles M.R."/>
            <person name="Halanych K.M."/>
        </authorList>
    </citation>
    <scope>NUCLEOTIDE SEQUENCE [LARGE SCALE GENOMIC DNA]</scope>
    <source>
        <strain evidence="1">A1464</strain>
    </source>
</reference>
<organism evidence="1 2">
    <name type="scientific">endosymbiont of Galathealinum brachiosum</name>
    <dbReference type="NCBI Taxonomy" id="2200906"/>
    <lineage>
        <taxon>Bacteria</taxon>
        <taxon>Pseudomonadati</taxon>
        <taxon>Pseudomonadota</taxon>
        <taxon>Gammaproteobacteria</taxon>
        <taxon>sulfur-oxidizing symbionts</taxon>
    </lineage>
</organism>